<gene>
    <name evidence="2" type="ORF">FOMPIDRAFT_82872</name>
</gene>
<dbReference type="Gene3D" id="3.80.10.10">
    <property type="entry name" value="Ribonuclease Inhibitor"/>
    <property type="match status" value="1"/>
</dbReference>
<keyword evidence="3" id="KW-1185">Reference proteome</keyword>
<proteinExistence type="predicted"/>
<dbReference type="EMBL" id="KE504215">
    <property type="protein sequence ID" value="EPS95108.1"/>
    <property type="molecule type" value="Genomic_DNA"/>
</dbReference>
<evidence type="ECO:0000313" key="2">
    <source>
        <dbReference type="EMBL" id="EPS95108.1"/>
    </source>
</evidence>
<dbReference type="SUPFAM" id="SSF52047">
    <property type="entry name" value="RNI-like"/>
    <property type="match status" value="1"/>
</dbReference>
<organism evidence="2 3">
    <name type="scientific">Fomitopsis schrenkii</name>
    <name type="common">Brown rot fungus</name>
    <dbReference type="NCBI Taxonomy" id="2126942"/>
    <lineage>
        <taxon>Eukaryota</taxon>
        <taxon>Fungi</taxon>
        <taxon>Dikarya</taxon>
        <taxon>Basidiomycota</taxon>
        <taxon>Agaricomycotina</taxon>
        <taxon>Agaricomycetes</taxon>
        <taxon>Polyporales</taxon>
        <taxon>Fomitopsis</taxon>
    </lineage>
</organism>
<evidence type="ECO:0000259" key="1">
    <source>
        <dbReference type="SMART" id="SM00256"/>
    </source>
</evidence>
<dbReference type="eggNOG" id="ENOG502SU0H">
    <property type="taxonomic scope" value="Eukaryota"/>
</dbReference>
<dbReference type="Proteomes" id="UP000015241">
    <property type="component" value="Unassembled WGS sequence"/>
</dbReference>
<reference evidence="2 3" key="1">
    <citation type="journal article" date="2012" name="Science">
        <title>The Paleozoic origin of enzymatic lignin decomposition reconstructed from 31 fungal genomes.</title>
        <authorList>
            <person name="Floudas D."/>
            <person name="Binder M."/>
            <person name="Riley R."/>
            <person name="Barry K."/>
            <person name="Blanchette R.A."/>
            <person name="Henrissat B."/>
            <person name="Martinez A.T."/>
            <person name="Otillar R."/>
            <person name="Spatafora J.W."/>
            <person name="Yadav J.S."/>
            <person name="Aerts A."/>
            <person name="Benoit I."/>
            <person name="Boyd A."/>
            <person name="Carlson A."/>
            <person name="Copeland A."/>
            <person name="Coutinho P.M."/>
            <person name="de Vries R.P."/>
            <person name="Ferreira P."/>
            <person name="Findley K."/>
            <person name="Foster B."/>
            <person name="Gaskell J."/>
            <person name="Glotzer D."/>
            <person name="Gorecki P."/>
            <person name="Heitman J."/>
            <person name="Hesse C."/>
            <person name="Hori C."/>
            <person name="Igarashi K."/>
            <person name="Jurgens J.A."/>
            <person name="Kallen N."/>
            <person name="Kersten P."/>
            <person name="Kohler A."/>
            <person name="Kuees U."/>
            <person name="Kumar T.K.A."/>
            <person name="Kuo A."/>
            <person name="LaButti K."/>
            <person name="Larrondo L.F."/>
            <person name="Lindquist E."/>
            <person name="Ling A."/>
            <person name="Lombard V."/>
            <person name="Lucas S."/>
            <person name="Lundell T."/>
            <person name="Martin R."/>
            <person name="McLaughlin D.J."/>
            <person name="Morgenstern I."/>
            <person name="Morin E."/>
            <person name="Murat C."/>
            <person name="Nagy L.G."/>
            <person name="Nolan M."/>
            <person name="Ohm R.A."/>
            <person name="Patyshakuliyeva A."/>
            <person name="Rokas A."/>
            <person name="Ruiz-Duenas F.J."/>
            <person name="Sabat G."/>
            <person name="Salamov A."/>
            <person name="Samejima M."/>
            <person name="Schmutz J."/>
            <person name="Slot J.C."/>
            <person name="St John F."/>
            <person name="Stenlid J."/>
            <person name="Sun H."/>
            <person name="Sun S."/>
            <person name="Syed K."/>
            <person name="Tsang A."/>
            <person name="Wiebenga A."/>
            <person name="Young D."/>
            <person name="Pisabarro A."/>
            <person name="Eastwood D.C."/>
            <person name="Martin F."/>
            <person name="Cullen D."/>
            <person name="Grigoriev I.V."/>
            <person name="Hibbett D.S."/>
        </authorList>
    </citation>
    <scope>NUCLEOTIDE SEQUENCE</scope>
    <source>
        <strain evidence="3">FP-58527</strain>
    </source>
</reference>
<protein>
    <recommendedName>
        <fullName evidence="1">F-box domain-containing protein</fullName>
    </recommendedName>
</protein>
<feature type="domain" description="F-box" evidence="1">
    <location>
        <begin position="14"/>
        <end position="54"/>
    </location>
</feature>
<dbReference type="OrthoDB" id="3238099at2759"/>
<dbReference type="InterPro" id="IPR001810">
    <property type="entry name" value="F-box_dom"/>
</dbReference>
<dbReference type="Pfam" id="PF00646">
    <property type="entry name" value="F-box"/>
    <property type="match status" value="1"/>
</dbReference>
<name>S8DV59_FOMSC</name>
<dbReference type="HOGENOM" id="CLU_040574_0_0_1"/>
<dbReference type="SUPFAM" id="SSF81383">
    <property type="entry name" value="F-box domain"/>
    <property type="match status" value="1"/>
</dbReference>
<dbReference type="AlphaFoldDB" id="S8DV59"/>
<dbReference type="InterPro" id="IPR036047">
    <property type="entry name" value="F-box-like_dom_sf"/>
</dbReference>
<dbReference type="SMART" id="SM00256">
    <property type="entry name" value="FBOX"/>
    <property type="match status" value="1"/>
</dbReference>
<accession>S8DV59</accession>
<evidence type="ECO:0000313" key="3">
    <source>
        <dbReference type="Proteomes" id="UP000015241"/>
    </source>
</evidence>
<dbReference type="InParanoid" id="S8DV59"/>
<dbReference type="InterPro" id="IPR032675">
    <property type="entry name" value="LRR_dom_sf"/>
</dbReference>
<sequence>MSSHQIAMRHIVSFPPEIWEEVFAWLPREVARSCLSVSRTFRDLASRVVFRNVTVFFGAWEAVEVKEYIYETDPDPDAMNTLEDKMSSMSSAILHRISRDPTFAVIVQSLDIRAYKRDGKRSAFELGSLVEAIHSLGNLRSFVWHGTSPNPTPEVVEALVSRCTTLQHFSAPLLTMSKLPLERLTNLSSIGFTWKWFYDTARGRRSKLPAEDRDLAVPYDCLRELQMPYTAPHDIPFDRLPMLTHLELLSIQILDDFGPIIRPVTQLQSLSVFCSRREHDNLFEALSFLKSELPNLHSLCLLTRRQGTLESSHVQIIADFLQGRTRLHRFRSTLTFCPADQARFLGALASLRNLEALHWDVYMEDITKDFMQVFLRHIPSRMSALSLATAGTTFKGGDAFADLWAHCPDLHFFYLRTWGSEEEPIGRLLRGAKHLKVVGYNGRLHYIEMRDGELHASATWSARRVAFRGLSDFGPGCEDAEWLMRGLRIRNETDEDAP</sequence>